<dbReference type="PANTHER" id="PTHR11610">
    <property type="entry name" value="LIPASE"/>
    <property type="match status" value="1"/>
</dbReference>
<keyword evidence="3" id="KW-0964">Secreted</keyword>
<comment type="catalytic activity">
    <reaction evidence="13">
        <text>1-hexadecanoyl-2-(5Z,8Z,11Z,14Z-eicosatetraenoyl)-sn-glycero-3-phospho-L-serine + H2O = 2-(5Z,8Z,11Z,14Z)-eicosatetraenoyl-sn-glycero-3-phospho-L-serine + hexadecanoate + H(+)</text>
        <dbReference type="Rhea" id="RHEA:41187"/>
        <dbReference type="ChEBI" id="CHEBI:7896"/>
        <dbReference type="ChEBI" id="CHEBI:15377"/>
        <dbReference type="ChEBI" id="CHEBI:15378"/>
        <dbReference type="ChEBI" id="CHEBI:75032"/>
        <dbReference type="ChEBI" id="CHEBI:77830"/>
    </reaction>
    <physiologicalReaction direction="left-to-right" evidence="13">
        <dbReference type="Rhea" id="RHEA:41188"/>
    </physiologicalReaction>
</comment>
<dbReference type="OrthoDB" id="199913at2759"/>
<dbReference type="Gene3D" id="3.40.50.1820">
    <property type="entry name" value="alpha/beta hydrolase"/>
    <property type="match status" value="1"/>
</dbReference>
<reference evidence="19" key="3">
    <citation type="submission" date="2025-09" db="UniProtKB">
        <authorList>
            <consortium name="Ensembl"/>
        </authorList>
    </citation>
    <scope>IDENTIFICATION</scope>
</reference>
<evidence type="ECO:0000256" key="17">
    <source>
        <dbReference type="SAM" id="SignalP"/>
    </source>
</evidence>
<dbReference type="InterPro" id="IPR029058">
    <property type="entry name" value="AB_hydrolase_fold"/>
</dbReference>
<dbReference type="InterPro" id="IPR013818">
    <property type="entry name" value="Lipase"/>
</dbReference>
<dbReference type="InParanoid" id="M3XGG9"/>
<dbReference type="GeneID" id="102347723"/>
<keyword evidence="5" id="KW-0378">Hydrolase</keyword>
<dbReference type="GO" id="GO:0046872">
    <property type="term" value="F:metal ion binding"/>
    <property type="evidence" value="ECO:0007669"/>
    <property type="project" value="UniProtKB-KW"/>
</dbReference>
<dbReference type="InterPro" id="IPR000734">
    <property type="entry name" value="TAG_lipase"/>
</dbReference>
<feature type="domain" description="Lipase" evidence="18">
    <location>
        <begin position="45"/>
        <end position="341"/>
    </location>
</feature>
<comment type="similarity">
    <text evidence="2 16">Belongs to the AB hydrolase superfamily. Lipase family.</text>
</comment>
<evidence type="ECO:0000256" key="12">
    <source>
        <dbReference type="ARBA" id="ARBA00048646"/>
    </source>
</evidence>
<proteinExistence type="inferred from homology"/>
<dbReference type="SUPFAM" id="SSF53474">
    <property type="entry name" value="alpha/beta-Hydrolases"/>
    <property type="match status" value="1"/>
</dbReference>
<dbReference type="eggNOG" id="ENOG502QQQP">
    <property type="taxonomic scope" value="Eukaryota"/>
</dbReference>
<keyword evidence="6" id="KW-0442">Lipid degradation</keyword>
<dbReference type="Proteomes" id="UP000008672">
    <property type="component" value="Unassembled WGS sequence"/>
</dbReference>
<keyword evidence="8" id="KW-1015">Disulfide bond</keyword>
<dbReference type="GO" id="GO:0008970">
    <property type="term" value="F:phospholipase A1 activity"/>
    <property type="evidence" value="ECO:0007669"/>
    <property type="project" value="TreeGrafter"/>
</dbReference>
<dbReference type="AlphaFoldDB" id="M3XGG9"/>
<dbReference type="HOGENOM" id="CLU_027171_3_1_1"/>
<dbReference type="EMBL" id="AFYH01107574">
    <property type="status" value="NOT_ANNOTATED_CDS"/>
    <property type="molecule type" value="Genomic_DNA"/>
</dbReference>
<evidence type="ECO:0000313" key="20">
    <source>
        <dbReference type="Proteomes" id="UP000008672"/>
    </source>
</evidence>
<keyword evidence="15" id="KW-0106">Calcium</keyword>
<reference evidence="20" key="1">
    <citation type="submission" date="2011-08" db="EMBL/GenBank/DDBJ databases">
        <title>The draft genome of Latimeria chalumnae.</title>
        <authorList>
            <person name="Di Palma F."/>
            <person name="Alfoldi J."/>
            <person name="Johnson J."/>
            <person name="Berlin A."/>
            <person name="Gnerre S."/>
            <person name="Jaffe D."/>
            <person name="MacCallum I."/>
            <person name="Young S."/>
            <person name="Walker B.J."/>
            <person name="Lander E."/>
            <person name="Lindblad-Toh K."/>
        </authorList>
    </citation>
    <scope>NUCLEOTIDE SEQUENCE [LARGE SCALE GENOMIC DNA]</scope>
    <source>
        <strain evidence="20">Wild caught</strain>
    </source>
</reference>
<dbReference type="PIRSF" id="PIRSF000865">
    <property type="entry name" value="Lipoprotein_lipase_LIPH"/>
    <property type="match status" value="1"/>
</dbReference>
<evidence type="ECO:0000256" key="10">
    <source>
        <dbReference type="ARBA" id="ARBA00040696"/>
    </source>
</evidence>
<dbReference type="GO" id="GO:0005615">
    <property type="term" value="C:extracellular space"/>
    <property type="evidence" value="ECO:0007669"/>
    <property type="project" value="TreeGrafter"/>
</dbReference>
<comment type="subcellular location">
    <subcellularLocation>
        <location evidence="1">Secreted</location>
    </subcellularLocation>
</comment>
<accession>M3XGG9</accession>
<dbReference type="STRING" id="7897.ENSLACP00000021825"/>
<evidence type="ECO:0000256" key="4">
    <source>
        <dbReference type="ARBA" id="ARBA00022729"/>
    </source>
</evidence>
<evidence type="ECO:0000256" key="5">
    <source>
        <dbReference type="ARBA" id="ARBA00022801"/>
    </source>
</evidence>
<dbReference type="EMBL" id="AFYH01107575">
    <property type="status" value="NOT_ANNOTATED_CDS"/>
    <property type="molecule type" value="Genomic_DNA"/>
</dbReference>
<dbReference type="GeneTree" id="ENSGT00940000159279"/>
<dbReference type="CTD" id="51365"/>
<dbReference type="InterPro" id="IPR033906">
    <property type="entry name" value="Lipase_N"/>
</dbReference>
<dbReference type="EMBL" id="AFYH01107571">
    <property type="status" value="NOT_ANNOTATED_CDS"/>
    <property type="molecule type" value="Genomic_DNA"/>
</dbReference>
<sequence>MAGEGRPTALLSGALLLFSLCQAADNAVLIVSCSTLQGASWRLLQGSEKQIQFFLFAPEYPDCAQLISGKNDEGKLRDSTFNSSLETKLIIHGYRAPGTKSSWINIMVQALLEKAQVNVVVVDWTLGAVFYKNAIHTSLQVSLEISAFINKLIALGSSESSFQLIGVSLGAHIAGFVGRFFEGRLGRITALDPAGPSFTHADVDERLDPTDAIFVEAIHTDTDNLGIRIPVGHIDYFVNGGKDQPGCSRFFSSVFKVYSYVICDHMRAVHLYISSVQNPCSLKGFPCSSYGDFISGNCMSCLNSSLLACPQIGLLERGGIKTNVTLENGTVFMMTKTTAPYCVHYFLLELHLKGETKVTKAFEITLHGNSISERVQLNLPEHVTSAKRLMAHEVPLCLLQGISLRYKTKKRWFQSKQEVSIQKFCISQLSFDESKQHPFCISDLSLMEDTPTTHYLLNICEEQAGM</sequence>
<keyword evidence="7" id="KW-0443">Lipid metabolism</keyword>
<dbReference type="KEGG" id="lcm:102347723"/>
<keyword evidence="15" id="KW-0479">Metal-binding</keyword>
<dbReference type="Bgee" id="ENSLACG00000014920">
    <property type="expression patterns" value="Expressed in muscle tissue and 3 other cell types or tissues"/>
</dbReference>
<evidence type="ECO:0000313" key="19">
    <source>
        <dbReference type="Ensembl" id="ENSLACP00000021825.1"/>
    </source>
</evidence>
<feature type="binding site" evidence="15">
    <location>
        <position position="211"/>
    </location>
    <ligand>
        <name>Ca(2+)</name>
        <dbReference type="ChEBI" id="CHEBI:29108"/>
    </ligand>
</feature>
<evidence type="ECO:0000256" key="16">
    <source>
        <dbReference type="RuleBase" id="RU004262"/>
    </source>
</evidence>
<feature type="signal peptide" evidence="17">
    <location>
        <begin position="1"/>
        <end position="23"/>
    </location>
</feature>
<dbReference type="EMBL" id="AFYH01107570">
    <property type="status" value="NOT_ANNOTATED_CDS"/>
    <property type="molecule type" value="Genomic_DNA"/>
</dbReference>
<dbReference type="PANTHER" id="PTHR11610:SF111">
    <property type="entry name" value="PHOSPHOLIPASE A1 MEMBER A"/>
    <property type="match status" value="1"/>
</dbReference>
<keyword evidence="4 17" id="KW-0732">Signal</keyword>
<feature type="active site" description="Charge relay system" evidence="14">
    <location>
        <position position="265"/>
    </location>
</feature>
<evidence type="ECO:0000256" key="6">
    <source>
        <dbReference type="ARBA" id="ARBA00022963"/>
    </source>
</evidence>
<keyword evidence="20" id="KW-1185">Reference proteome</keyword>
<dbReference type="ESTHER" id="latch-m3xgg9">
    <property type="family name" value="Phospholipase"/>
</dbReference>
<evidence type="ECO:0000256" key="9">
    <source>
        <dbReference type="ARBA" id="ARBA00023180"/>
    </source>
</evidence>
<dbReference type="RefSeq" id="XP_014346289.1">
    <property type="nucleotide sequence ID" value="XM_014490803.2"/>
</dbReference>
<comment type="catalytic activity">
    <reaction evidence="12">
        <text>1,2-di-(9Z)-octadecenoyl-sn-glycero-3-phospho-L-serine + H2O = 2-(9Z-octadecenoyl)-sn-glycero-3-phospho-L-serine + (9Z)-octadecenoate + H(+)</text>
        <dbReference type="Rhea" id="RHEA:40491"/>
        <dbReference type="ChEBI" id="CHEBI:15377"/>
        <dbReference type="ChEBI" id="CHEBI:15378"/>
        <dbReference type="ChEBI" id="CHEBI:30823"/>
        <dbReference type="ChEBI" id="CHEBI:74905"/>
        <dbReference type="ChEBI" id="CHEBI:77342"/>
    </reaction>
    <physiologicalReaction direction="left-to-right" evidence="12">
        <dbReference type="Rhea" id="RHEA:40492"/>
    </physiologicalReaction>
</comment>
<feature type="active site" description="Nucleophile" evidence="14">
    <location>
        <position position="168"/>
    </location>
</feature>
<name>M3XGG9_LATCH</name>
<evidence type="ECO:0000256" key="11">
    <source>
        <dbReference type="ARBA" id="ARBA00048284"/>
    </source>
</evidence>
<dbReference type="CDD" id="cd00707">
    <property type="entry name" value="Pancreat_lipase_like"/>
    <property type="match status" value="1"/>
</dbReference>
<comment type="catalytic activity">
    <reaction evidence="11">
        <text>1-(9Z-octadecenoyl)-sn-glycero-3-phospho-L-serine + H2O = sn-glycero-3-phospho-L-serine + (9Z)-octadecenoate + H(+)</text>
        <dbReference type="Rhea" id="RHEA:40499"/>
        <dbReference type="ChEBI" id="CHEBI:15377"/>
        <dbReference type="ChEBI" id="CHEBI:15378"/>
        <dbReference type="ChEBI" id="CHEBI:30823"/>
        <dbReference type="ChEBI" id="CHEBI:64765"/>
        <dbReference type="ChEBI" id="CHEBI:74617"/>
    </reaction>
    <physiologicalReaction direction="left-to-right" evidence="11">
        <dbReference type="Rhea" id="RHEA:40500"/>
    </physiologicalReaction>
</comment>
<evidence type="ECO:0000256" key="8">
    <source>
        <dbReference type="ARBA" id="ARBA00023157"/>
    </source>
</evidence>
<evidence type="ECO:0000256" key="2">
    <source>
        <dbReference type="ARBA" id="ARBA00010701"/>
    </source>
</evidence>
<evidence type="ECO:0000259" key="18">
    <source>
        <dbReference type="Pfam" id="PF00151"/>
    </source>
</evidence>
<reference evidence="19" key="2">
    <citation type="submission" date="2025-08" db="UniProtKB">
        <authorList>
            <consortium name="Ensembl"/>
        </authorList>
    </citation>
    <scope>IDENTIFICATION</scope>
</reference>
<gene>
    <name evidence="19" type="primary">PLA1A</name>
</gene>
<keyword evidence="9" id="KW-0325">Glycoprotein</keyword>
<dbReference type="EMBL" id="AFYH01107572">
    <property type="status" value="NOT_ANNOTATED_CDS"/>
    <property type="molecule type" value="Genomic_DNA"/>
</dbReference>
<evidence type="ECO:0000256" key="3">
    <source>
        <dbReference type="ARBA" id="ARBA00022525"/>
    </source>
</evidence>
<evidence type="ECO:0000256" key="13">
    <source>
        <dbReference type="ARBA" id="ARBA00048700"/>
    </source>
</evidence>
<dbReference type="FunCoup" id="M3XGG9">
    <property type="interactions" value="384"/>
</dbReference>
<evidence type="ECO:0000256" key="15">
    <source>
        <dbReference type="PIRSR" id="PIRSR000865-2"/>
    </source>
</evidence>
<dbReference type="EMBL" id="AFYH01107573">
    <property type="status" value="NOT_ANNOTATED_CDS"/>
    <property type="molecule type" value="Genomic_DNA"/>
</dbReference>
<feature type="binding site" evidence="15">
    <location>
        <position position="206"/>
    </location>
    <ligand>
        <name>Ca(2+)</name>
        <dbReference type="ChEBI" id="CHEBI:29108"/>
    </ligand>
</feature>
<dbReference type="GO" id="GO:0016042">
    <property type="term" value="P:lipid catabolic process"/>
    <property type="evidence" value="ECO:0007669"/>
    <property type="project" value="UniProtKB-KW"/>
</dbReference>
<evidence type="ECO:0000256" key="1">
    <source>
        <dbReference type="ARBA" id="ARBA00004613"/>
    </source>
</evidence>
<organism evidence="19 20">
    <name type="scientific">Latimeria chalumnae</name>
    <name type="common">Coelacanth</name>
    <dbReference type="NCBI Taxonomy" id="7897"/>
    <lineage>
        <taxon>Eukaryota</taxon>
        <taxon>Metazoa</taxon>
        <taxon>Chordata</taxon>
        <taxon>Craniata</taxon>
        <taxon>Vertebrata</taxon>
        <taxon>Euteleostomi</taxon>
        <taxon>Coelacanthiformes</taxon>
        <taxon>Coelacanthidae</taxon>
        <taxon>Latimeria</taxon>
    </lineage>
</organism>
<evidence type="ECO:0000256" key="7">
    <source>
        <dbReference type="ARBA" id="ARBA00023098"/>
    </source>
</evidence>
<feature type="chain" id="PRO_5004043673" description="Phospholipase A1 member A" evidence="17">
    <location>
        <begin position="24"/>
        <end position="466"/>
    </location>
</feature>
<feature type="binding site" evidence="15">
    <location>
        <position position="208"/>
    </location>
    <ligand>
        <name>Ca(2+)</name>
        <dbReference type="ChEBI" id="CHEBI:29108"/>
    </ligand>
</feature>
<dbReference type="PRINTS" id="PR00821">
    <property type="entry name" value="TAGLIPASE"/>
</dbReference>
<protein>
    <recommendedName>
        <fullName evidence="10">Phospholipase A1 member A</fullName>
    </recommendedName>
</protein>
<dbReference type="InterPro" id="IPR016272">
    <property type="entry name" value="Lipase_LIPH"/>
</dbReference>
<evidence type="ECO:0000256" key="14">
    <source>
        <dbReference type="PIRSR" id="PIRSR000865-1"/>
    </source>
</evidence>
<dbReference type="Ensembl" id="ENSLACT00000025247.1">
    <property type="protein sequence ID" value="ENSLACP00000021825.1"/>
    <property type="gene ID" value="ENSLACG00000014920.2"/>
</dbReference>
<feature type="active site" description="Charge relay system" evidence="14">
    <location>
        <position position="192"/>
    </location>
</feature>
<dbReference type="Pfam" id="PF00151">
    <property type="entry name" value="Lipase"/>
    <property type="match status" value="1"/>
</dbReference>